<keyword evidence="3" id="KW-0328">Glycosyltransferase</keyword>
<keyword evidence="13" id="KW-0325">Glycoprotein</keyword>
<comment type="caution">
    <text evidence="15">The sequence shown here is derived from an EMBL/GenBank/DDBJ whole genome shotgun (WGS) entry which is preliminary data.</text>
</comment>
<dbReference type="PANTHER" id="PTHR46025:SF3">
    <property type="entry name" value="XYLOSYLTRANSFERASE OXT"/>
    <property type="match status" value="1"/>
</dbReference>
<keyword evidence="12" id="KW-1015">Disulfide bond</keyword>
<dbReference type="GO" id="GO:0015012">
    <property type="term" value="P:heparan sulfate proteoglycan biosynthetic process"/>
    <property type="evidence" value="ECO:0007669"/>
    <property type="project" value="TreeGrafter"/>
</dbReference>
<protein>
    <recommendedName>
        <fullName evidence="14">Peptide O-xylosyltransferase</fullName>
    </recommendedName>
</protein>
<dbReference type="GO" id="GO:0050650">
    <property type="term" value="P:chondroitin sulfate proteoglycan biosynthetic process"/>
    <property type="evidence" value="ECO:0007669"/>
    <property type="project" value="TreeGrafter"/>
</dbReference>
<evidence type="ECO:0000313" key="15">
    <source>
        <dbReference type="EMBL" id="KFF29026.1"/>
    </source>
</evidence>
<keyword evidence="8" id="KW-0735">Signal-anchor</keyword>
<keyword evidence="16" id="KW-1185">Reference proteome</keyword>
<sequence>MQPYHSITQTQSQPLKRLSSDSVKIAYFIMIHDQPEKFMKLFHKIYSRDQFYLIHIDRKAKPEITEEIQLFLVQFPNAYILESMNIISGGFSMIQAELDAMEFLLNVSTEWDYFINLSGEDYPLKSQTIIREFLAARRGKNYLFYYDQKFYRPDTLQRIQNHFTELAHRISSLIYKREFMKGVVPYIGGKWVIFTRDTCAFLSNNKKVMEFEEYYLNTLLPGDSFFQTVLMNTSFHDIIVNDDKRAVLEKRYCTKEDPELFIEYLKANNQLFIRKLDDKTDENIIRYIDDSYDLPLTDINEVERELRAGGWQSN</sequence>
<evidence type="ECO:0000256" key="3">
    <source>
        <dbReference type="ARBA" id="ARBA00022676"/>
    </source>
</evidence>
<evidence type="ECO:0000256" key="7">
    <source>
        <dbReference type="ARBA" id="ARBA00022824"/>
    </source>
</evidence>
<evidence type="ECO:0000256" key="13">
    <source>
        <dbReference type="ARBA" id="ARBA00023180"/>
    </source>
</evidence>
<evidence type="ECO:0000256" key="14">
    <source>
        <dbReference type="ARBA" id="ARBA00042865"/>
    </source>
</evidence>
<dbReference type="Pfam" id="PF02485">
    <property type="entry name" value="Branch"/>
    <property type="match status" value="1"/>
</dbReference>
<evidence type="ECO:0000256" key="4">
    <source>
        <dbReference type="ARBA" id="ARBA00022679"/>
    </source>
</evidence>
<accession>A0A086BJB2</accession>
<dbReference type="InterPro" id="IPR003406">
    <property type="entry name" value="Glyco_trans_14"/>
</dbReference>
<evidence type="ECO:0000256" key="5">
    <source>
        <dbReference type="ARBA" id="ARBA00022692"/>
    </source>
</evidence>
<gene>
    <name evidence="15" type="ORF">IQ37_07765</name>
</gene>
<keyword evidence="9" id="KW-1133">Transmembrane helix</keyword>
<dbReference type="KEGG" id="cpip:CJF12_08470"/>
<dbReference type="PANTHER" id="PTHR46025">
    <property type="entry name" value="XYLOSYLTRANSFERASE OXT"/>
    <property type="match status" value="1"/>
</dbReference>
<dbReference type="GO" id="GO:0030158">
    <property type="term" value="F:protein xylosyltransferase activity"/>
    <property type="evidence" value="ECO:0007669"/>
    <property type="project" value="InterPro"/>
</dbReference>
<dbReference type="STRING" id="558152.IQ37_07765"/>
<keyword evidence="5" id="KW-0812">Transmembrane</keyword>
<proteinExistence type="predicted"/>
<dbReference type="InterPro" id="IPR043538">
    <property type="entry name" value="XYLT"/>
</dbReference>
<comment type="subcellular location">
    <subcellularLocation>
        <location evidence="2">Endoplasmic reticulum membrane</location>
        <topology evidence="2">Single-pass type II membrane protein</topology>
    </subcellularLocation>
    <subcellularLocation>
        <location evidence="1">Golgi apparatus membrane</location>
        <topology evidence="1">Single-pass type II membrane protein</topology>
    </subcellularLocation>
</comment>
<keyword evidence="11" id="KW-0472">Membrane</keyword>
<organism evidence="15 16">
    <name type="scientific">Chryseobacterium piperi</name>
    <dbReference type="NCBI Taxonomy" id="558152"/>
    <lineage>
        <taxon>Bacteria</taxon>
        <taxon>Pseudomonadati</taxon>
        <taxon>Bacteroidota</taxon>
        <taxon>Flavobacteriia</taxon>
        <taxon>Flavobacteriales</taxon>
        <taxon>Weeksellaceae</taxon>
        <taxon>Chryseobacterium group</taxon>
        <taxon>Chryseobacterium</taxon>
    </lineage>
</organism>
<dbReference type="AlphaFoldDB" id="A0A086BJB2"/>
<dbReference type="Proteomes" id="UP000028709">
    <property type="component" value="Unassembled WGS sequence"/>
</dbReference>
<evidence type="ECO:0000256" key="1">
    <source>
        <dbReference type="ARBA" id="ARBA00004323"/>
    </source>
</evidence>
<evidence type="ECO:0000256" key="11">
    <source>
        <dbReference type="ARBA" id="ARBA00023136"/>
    </source>
</evidence>
<keyword evidence="4 15" id="KW-0808">Transferase</keyword>
<evidence type="ECO:0000256" key="10">
    <source>
        <dbReference type="ARBA" id="ARBA00023034"/>
    </source>
</evidence>
<dbReference type="EMBL" id="JPRJ01000010">
    <property type="protein sequence ID" value="KFF29026.1"/>
    <property type="molecule type" value="Genomic_DNA"/>
</dbReference>
<dbReference type="GO" id="GO:0046872">
    <property type="term" value="F:metal ion binding"/>
    <property type="evidence" value="ECO:0007669"/>
    <property type="project" value="UniProtKB-KW"/>
</dbReference>
<dbReference type="OrthoDB" id="7943907at2"/>
<name>A0A086BJB2_9FLAO</name>
<dbReference type="GO" id="GO:0016020">
    <property type="term" value="C:membrane"/>
    <property type="evidence" value="ECO:0007669"/>
    <property type="project" value="InterPro"/>
</dbReference>
<dbReference type="eggNOG" id="COG0463">
    <property type="taxonomic scope" value="Bacteria"/>
</dbReference>
<keyword evidence="6" id="KW-0479">Metal-binding</keyword>
<keyword evidence="7" id="KW-0256">Endoplasmic reticulum</keyword>
<evidence type="ECO:0000256" key="2">
    <source>
        <dbReference type="ARBA" id="ARBA00004648"/>
    </source>
</evidence>
<evidence type="ECO:0000256" key="9">
    <source>
        <dbReference type="ARBA" id="ARBA00022989"/>
    </source>
</evidence>
<evidence type="ECO:0000313" key="16">
    <source>
        <dbReference type="Proteomes" id="UP000028709"/>
    </source>
</evidence>
<evidence type="ECO:0000256" key="6">
    <source>
        <dbReference type="ARBA" id="ARBA00022723"/>
    </source>
</evidence>
<reference evidence="15 16" key="1">
    <citation type="submission" date="2014-07" db="EMBL/GenBank/DDBJ databases">
        <title>Genome of Chryseobacterium piperi CTM.</title>
        <authorList>
            <person name="Pipes S.E."/>
            <person name="Stropko S.J."/>
            <person name="Newman J.D."/>
        </authorList>
    </citation>
    <scope>NUCLEOTIDE SEQUENCE [LARGE SCALE GENOMIC DNA]</scope>
    <source>
        <strain evidence="15 16">CTM</strain>
    </source>
</reference>
<evidence type="ECO:0000256" key="8">
    <source>
        <dbReference type="ARBA" id="ARBA00022968"/>
    </source>
</evidence>
<evidence type="ECO:0000256" key="12">
    <source>
        <dbReference type="ARBA" id="ARBA00023157"/>
    </source>
</evidence>
<keyword evidence="10" id="KW-0333">Golgi apparatus</keyword>